<evidence type="ECO:0000256" key="1">
    <source>
        <dbReference type="SAM" id="SignalP"/>
    </source>
</evidence>
<feature type="signal peptide" evidence="1">
    <location>
        <begin position="1"/>
        <end position="28"/>
    </location>
</feature>
<feature type="chain" id="PRO_5015667316" evidence="1">
    <location>
        <begin position="29"/>
        <end position="259"/>
    </location>
</feature>
<organism evidence="2 3">
    <name type="scientific">Panicum hallii var. hallii</name>
    <dbReference type="NCBI Taxonomy" id="1504633"/>
    <lineage>
        <taxon>Eukaryota</taxon>
        <taxon>Viridiplantae</taxon>
        <taxon>Streptophyta</taxon>
        <taxon>Embryophyta</taxon>
        <taxon>Tracheophyta</taxon>
        <taxon>Spermatophyta</taxon>
        <taxon>Magnoliopsida</taxon>
        <taxon>Liliopsida</taxon>
        <taxon>Poales</taxon>
        <taxon>Poaceae</taxon>
        <taxon>PACMAD clade</taxon>
        <taxon>Panicoideae</taxon>
        <taxon>Panicodae</taxon>
        <taxon>Paniceae</taxon>
        <taxon>Panicinae</taxon>
        <taxon>Panicum</taxon>
        <taxon>Panicum sect. Panicum</taxon>
    </lineage>
</organism>
<dbReference type="Proteomes" id="UP000244336">
    <property type="component" value="Chromosome 9"/>
</dbReference>
<dbReference type="Gramene" id="PUZ42926">
    <property type="protein sequence ID" value="PUZ42926"/>
    <property type="gene ID" value="GQ55_9G621000"/>
</dbReference>
<sequence length="259" mass="29316">MRENLLVEMILVVMGMALLLMKQQTTHGAALQMYWILKIRKRSKMLKRFQEIFWRRYGGGKEVAANLNPDWLLDSADPAVAKSCIDMEEELVSEWEKHVVNCPDEILPVNTFIQSCLIKERALSISGDKFSVPSGIAFVCITKEADLMLELLKHGAKITDDMIHQSSVVRMCALGLVNLKGCQSVAAAAAMMGMAKEAKMMCDWMKRENKLLTFNMSEPPEPEVARFIRDRTLDVMISMLQESSFPSSKDQKSIYCLLD</sequence>
<evidence type="ECO:0000313" key="3">
    <source>
        <dbReference type="Proteomes" id="UP000244336"/>
    </source>
</evidence>
<accession>A0A2T7CHU6</accession>
<protein>
    <submittedName>
        <fullName evidence="2">Uncharacterized protein</fullName>
    </submittedName>
</protein>
<name>A0A2T7CHU6_9POAL</name>
<dbReference type="OrthoDB" id="679995at2759"/>
<dbReference type="EMBL" id="CM009757">
    <property type="protein sequence ID" value="PUZ42926.1"/>
    <property type="molecule type" value="Genomic_DNA"/>
</dbReference>
<dbReference type="AlphaFoldDB" id="A0A2T7CHU6"/>
<reference evidence="2 3" key="1">
    <citation type="submission" date="2018-04" db="EMBL/GenBank/DDBJ databases">
        <title>WGS assembly of Panicum hallii var. hallii HAL2.</title>
        <authorList>
            <person name="Lovell J."/>
            <person name="Jenkins J."/>
            <person name="Lowry D."/>
            <person name="Mamidi S."/>
            <person name="Sreedasyam A."/>
            <person name="Weng X."/>
            <person name="Barry K."/>
            <person name="Bonette J."/>
            <person name="Campitelli B."/>
            <person name="Daum C."/>
            <person name="Gordon S."/>
            <person name="Gould B."/>
            <person name="Lipzen A."/>
            <person name="MacQueen A."/>
            <person name="Palacio-Mejia J."/>
            <person name="Plott C."/>
            <person name="Shakirov E."/>
            <person name="Shu S."/>
            <person name="Yoshinaga Y."/>
            <person name="Zane M."/>
            <person name="Rokhsar D."/>
            <person name="Grimwood J."/>
            <person name="Schmutz J."/>
            <person name="Juenger T."/>
        </authorList>
    </citation>
    <scope>NUCLEOTIDE SEQUENCE [LARGE SCALE GENOMIC DNA]</scope>
    <source>
        <strain evidence="3">cv. HAL2</strain>
    </source>
</reference>
<proteinExistence type="predicted"/>
<evidence type="ECO:0000313" key="2">
    <source>
        <dbReference type="EMBL" id="PUZ42926.1"/>
    </source>
</evidence>
<keyword evidence="3" id="KW-1185">Reference proteome</keyword>
<keyword evidence="1" id="KW-0732">Signal</keyword>
<gene>
    <name evidence="2" type="ORF">GQ55_9G621000</name>
</gene>